<keyword evidence="1" id="KW-0175">Coiled coil</keyword>
<proteinExistence type="predicted"/>
<feature type="coiled-coil region" evidence="1">
    <location>
        <begin position="1"/>
        <end position="42"/>
    </location>
</feature>
<gene>
    <name evidence="3" type="ORF">SAMN02745751_03050</name>
</gene>
<dbReference type="OrthoDB" id="1706775at2"/>
<dbReference type="InterPro" id="IPR043128">
    <property type="entry name" value="Rev_trsase/Diguanyl_cyclase"/>
</dbReference>
<organism evidence="3 4">
    <name type="scientific">Dethiosulfatibacter aminovorans DSM 17477</name>
    <dbReference type="NCBI Taxonomy" id="1121476"/>
    <lineage>
        <taxon>Bacteria</taxon>
        <taxon>Bacillati</taxon>
        <taxon>Bacillota</taxon>
        <taxon>Tissierellia</taxon>
        <taxon>Dethiosulfatibacter</taxon>
    </lineage>
</organism>
<accession>A0A1M6L1U0</accession>
<dbReference type="RefSeq" id="WP_073050430.1">
    <property type="nucleotide sequence ID" value="NZ_FQZL01000029.1"/>
</dbReference>
<evidence type="ECO:0000313" key="4">
    <source>
        <dbReference type="Proteomes" id="UP000184052"/>
    </source>
</evidence>
<dbReference type="CDD" id="cd01949">
    <property type="entry name" value="GGDEF"/>
    <property type="match status" value="1"/>
</dbReference>
<evidence type="ECO:0000256" key="1">
    <source>
        <dbReference type="SAM" id="Coils"/>
    </source>
</evidence>
<sequence length="206" mass="24574">MSYELKEEEKLRELIDKLQRELDKKNEELFVQEREIAQLKEMLKQESYTDKLTGFYSPKAFESILQHKKSRAERTRKPFSLLLIDINDFKEINEKYGHTAGDEVLKNFAKSVKSILRAEDSIARWGDDEFIVLLSETNFDDARIVEAKIEFFMKDWEVHLMEHIIHYSYCIGISQYRFNESVIDVVERAKDNLKADKHRFDQRKSI</sequence>
<dbReference type="AlphaFoldDB" id="A0A1M6L1U0"/>
<evidence type="ECO:0000313" key="3">
    <source>
        <dbReference type="EMBL" id="SHJ65200.1"/>
    </source>
</evidence>
<dbReference type="PANTHER" id="PTHR45138:SF9">
    <property type="entry name" value="DIGUANYLATE CYCLASE DGCM-RELATED"/>
    <property type="match status" value="1"/>
</dbReference>
<reference evidence="3 4" key="1">
    <citation type="submission" date="2016-11" db="EMBL/GenBank/DDBJ databases">
        <authorList>
            <person name="Jaros S."/>
            <person name="Januszkiewicz K."/>
            <person name="Wedrychowicz H."/>
        </authorList>
    </citation>
    <scope>NUCLEOTIDE SEQUENCE [LARGE SCALE GENOMIC DNA]</scope>
    <source>
        <strain evidence="3 4">DSM 17477</strain>
    </source>
</reference>
<evidence type="ECO:0000259" key="2">
    <source>
        <dbReference type="PROSITE" id="PS50887"/>
    </source>
</evidence>
<dbReference type="Gene3D" id="3.30.70.270">
    <property type="match status" value="1"/>
</dbReference>
<keyword evidence="4" id="KW-1185">Reference proteome</keyword>
<dbReference type="Proteomes" id="UP000184052">
    <property type="component" value="Unassembled WGS sequence"/>
</dbReference>
<dbReference type="GO" id="GO:0052621">
    <property type="term" value="F:diguanylate cyclase activity"/>
    <property type="evidence" value="ECO:0007669"/>
    <property type="project" value="TreeGrafter"/>
</dbReference>
<dbReference type="NCBIfam" id="TIGR00254">
    <property type="entry name" value="GGDEF"/>
    <property type="match status" value="1"/>
</dbReference>
<dbReference type="InterPro" id="IPR029787">
    <property type="entry name" value="Nucleotide_cyclase"/>
</dbReference>
<dbReference type="Pfam" id="PF00990">
    <property type="entry name" value="GGDEF"/>
    <property type="match status" value="1"/>
</dbReference>
<dbReference type="STRING" id="1121476.SAMN02745751_03050"/>
<dbReference type="EMBL" id="FQZL01000029">
    <property type="protein sequence ID" value="SHJ65200.1"/>
    <property type="molecule type" value="Genomic_DNA"/>
</dbReference>
<dbReference type="InterPro" id="IPR000160">
    <property type="entry name" value="GGDEF_dom"/>
</dbReference>
<dbReference type="SUPFAM" id="SSF55073">
    <property type="entry name" value="Nucleotide cyclase"/>
    <property type="match status" value="1"/>
</dbReference>
<dbReference type="PANTHER" id="PTHR45138">
    <property type="entry name" value="REGULATORY COMPONENTS OF SENSORY TRANSDUCTION SYSTEM"/>
    <property type="match status" value="1"/>
</dbReference>
<name>A0A1M6L1U0_9FIRM</name>
<dbReference type="SMART" id="SM00267">
    <property type="entry name" value="GGDEF"/>
    <property type="match status" value="1"/>
</dbReference>
<feature type="domain" description="GGDEF" evidence="2">
    <location>
        <begin position="77"/>
        <end position="206"/>
    </location>
</feature>
<dbReference type="PROSITE" id="PS50887">
    <property type="entry name" value="GGDEF"/>
    <property type="match status" value="1"/>
</dbReference>
<protein>
    <submittedName>
        <fullName evidence="3">Diguanylate cyclase (GGDEF) domain-containing protein</fullName>
    </submittedName>
</protein>
<dbReference type="InterPro" id="IPR050469">
    <property type="entry name" value="Diguanylate_Cyclase"/>
</dbReference>